<reference evidence="1 2" key="1">
    <citation type="submission" date="2020-05" db="EMBL/GenBank/DDBJ databases">
        <authorList>
            <person name="Whitworth D."/>
        </authorList>
    </citation>
    <scope>NUCLEOTIDE SEQUENCE [LARGE SCALE GENOMIC DNA]</scope>
    <source>
        <strain evidence="1 2">AM005</strain>
    </source>
</reference>
<dbReference type="RefSeq" id="WP_171444235.1">
    <property type="nucleotide sequence ID" value="NZ_JABFNS010000132.1"/>
</dbReference>
<dbReference type="AlphaFoldDB" id="A0A7Y4IPF0"/>
<comment type="caution">
    <text evidence="1">The sequence shown here is derived from an EMBL/GenBank/DDBJ whole genome shotgun (WGS) entry which is preliminary data.</text>
</comment>
<evidence type="ECO:0000313" key="2">
    <source>
        <dbReference type="Proteomes" id="UP000533080"/>
    </source>
</evidence>
<evidence type="ECO:0008006" key="3">
    <source>
        <dbReference type="Google" id="ProtNLM"/>
    </source>
</evidence>
<dbReference type="EMBL" id="JABFNT010000123">
    <property type="protein sequence ID" value="NOJ82330.1"/>
    <property type="molecule type" value="Genomic_DNA"/>
</dbReference>
<proteinExistence type="predicted"/>
<protein>
    <recommendedName>
        <fullName evidence="3">Ribbon-helix-helix protein CopG domain-containing protein</fullName>
    </recommendedName>
</protein>
<gene>
    <name evidence="1" type="ORF">HNV28_29065</name>
</gene>
<dbReference type="Proteomes" id="UP000533080">
    <property type="component" value="Unassembled WGS sequence"/>
</dbReference>
<evidence type="ECO:0000313" key="1">
    <source>
        <dbReference type="EMBL" id="NOJ82330.1"/>
    </source>
</evidence>
<sequence>MNATSRKVSLNLPEPVLQVVEKLAKERGTTMTEVIKAAVLTEGLLHDEVRKGGAVYLEREGKPLRQLLK</sequence>
<organism evidence="1 2">
    <name type="scientific">Myxococcus xanthus</name>
    <dbReference type="NCBI Taxonomy" id="34"/>
    <lineage>
        <taxon>Bacteria</taxon>
        <taxon>Pseudomonadati</taxon>
        <taxon>Myxococcota</taxon>
        <taxon>Myxococcia</taxon>
        <taxon>Myxococcales</taxon>
        <taxon>Cystobacterineae</taxon>
        <taxon>Myxococcaceae</taxon>
        <taxon>Myxococcus</taxon>
    </lineage>
</organism>
<name>A0A7Y4IPF0_MYXXA</name>
<dbReference type="GO" id="GO:0006355">
    <property type="term" value="P:regulation of DNA-templated transcription"/>
    <property type="evidence" value="ECO:0007669"/>
    <property type="project" value="InterPro"/>
</dbReference>
<accession>A0A7Y4IPF0</accession>